<dbReference type="InterPro" id="IPR045187">
    <property type="entry name" value="CcO_II"/>
</dbReference>
<dbReference type="Gene3D" id="1.10.287.90">
    <property type="match status" value="1"/>
</dbReference>
<evidence type="ECO:0000256" key="15">
    <source>
        <dbReference type="ARBA" id="ARBA00023136"/>
    </source>
</evidence>
<dbReference type="PRINTS" id="PR01166">
    <property type="entry name" value="CYCOXIDASEII"/>
</dbReference>
<dbReference type="NCBIfam" id="TIGR01432">
    <property type="entry name" value="QOXA"/>
    <property type="match status" value="1"/>
</dbReference>
<comment type="function">
    <text evidence="17">Catalyzes quinol oxidation with the concomitant reduction of oxygen to water. Subunit II transfers the electrons from a quinol to the binuclear center of the catalytic subunit I.</text>
</comment>
<dbReference type="InterPro" id="IPR002429">
    <property type="entry name" value="CcO_II-like_C"/>
</dbReference>
<evidence type="ECO:0000256" key="4">
    <source>
        <dbReference type="ARBA" id="ARBA00016131"/>
    </source>
</evidence>
<evidence type="ECO:0000256" key="11">
    <source>
        <dbReference type="ARBA" id="ARBA00022982"/>
    </source>
</evidence>
<comment type="subcellular location">
    <subcellularLocation>
        <location evidence="2 18">Cell membrane</location>
        <topology evidence="2 18">Multi-pass membrane protein</topology>
    </subcellularLocation>
</comment>
<dbReference type="EMBL" id="QOUX01000032">
    <property type="protein sequence ID" value="RXJ01856.1"/>
    <property type="molecule type" value="Genomic_DNA"/>
</dbReference>
<dbReference type="NCBIfam" id="TIGR02866">
    <property type="entry name" value="CoxB"/>
    <property type="match status" value="1"/>
</dbReference>
<keyword evidence="10" id="KW-0732">Signal</keyword>
<dbReference type="GO" id="GO:0005507">
    <property type="term" value="F:copper ion binding"/>
    <property type="evidence" value="ECO:0007669"/>
    <property type="project" value="InterPro"/>
</dbReference>
<feature type="domain" description="Cytochrome oxidase subunit II copper A binding" evidence="21">
    <location>
        <begin position="106"/>
        <end position="218"/>
    </location>
</feature>
<gene>
    <name evidence="23" type="primary">qoxA</name>
    <name evidence="23" type="ORF">DS745_09885</name>
</gene>
<dbReference type="PROSITE" id="PS50999">
    <property type="entry name" value="COX2_TM"/>
    <property type="match status" value="1"/>
</dbReference>
<evidence type="ECO:0000259" key="22">
    <source>
        <dbReference type="PROSITE" id="PS50999"/>
    </source>
</evidence>
<feature type="domain" description="Cytochrome oxidase subunit II transmembrane region profile" evidence="22">
    <location>
        <begin position="2"/>
        <end position="100"/>
    </location>
</feature>
<evidence type="ECO:0000256" key="18">
    <source>
        <dbReference type="RuleBase" id="RU000456"/>
    </source>
</evidence>
<evidence type="ECO:0000256" key="14">
    <source>
        <dbReference type="ARBA" id="ARBA00023008"/>
    </source>
</evidence>
<dbReference type="InterPro" id="IPR036257">
    <property type="entry name" value="Cyt_c_oxidase_su2_TM_sf"/>
</dbReference>
<keyword evidence="7 17" id="KW-0679">Respiratory chain</keyword>
<dbReference type="Pfam" id="PF02790">
    <property type="entry name" value="COX2_TM"/>
    <property type="match status" value="1"/>
</dbReference>
<feature type="transmembrane region" description="Helical" evidence="20">
    <location>
        <begin position="68"/>
        <end position="96"/>
    </location>
</feature>
<keyword evidence="15 17" id="KW-0472">Membrane</keyword>
<evidence type="ECO:0000256" key="12">
    <source>
        <dbReference type="ARBA" id="ARBA00022989"/>
    </source>
</evidence>
<dbReference type="InterPro" id="IPR014222">
    <property type="entry name" value="Cyt_c_oxidase_su2"/>
</dbReference>
<dbReference type="PIRSF" id="PIRSF000292">
    <property type="entry name" value="Ubi_od_II"/>
    <property type="match status" value="1"/>
</dbReference>
<dbReference type="Gene3D" id="2.60.40.420">
    <property type="entry name" value="Cupredoxins - blue copper proteins"/>
    <property type="match status" value="1"/>
</dbReference>
<dbReference type="SUPFAM" id="SSF49503">
    <property type="entry name" value="Cupredoxins"/>
    <property type="match status" value="1"/>
</dbReference>
<evidence type="ECO:0000256" key="6">
    <source>
        <dbReference type="ARBA" id="ARBA00022475"/>
    </source>
</evidence>
<evidence type="ECO:0000256" key="3">
    <source>
        <dbReference type="ARBA" id="ARBA00007866"/>
    </source>
</evidence>
<evidence type="ECO:0000313" key="24">
    <source>
        <dbReference type="Proteomes" id="UP000290649"/>
    </source>
</evidence>
<dbReference type="Proteomes" id="UP000290649">
    <property type="component" value="Unassembled WGS sequence"/>
</dbReference>
<keyword evidence="12 20" id="KW-1133">Transmembrane helix</keyword>
<dbReference type="AlphaFoldDB" id="A0A4Q0VTG5"/>
<evidence type="ECO:0000313" key="23">
    <source>
        <dbReference type="EMBL" id="RXJ01856.1"/>
    </source>
</evidence>
<protein>
    <recommendedName>
        <fullName evidence="4 17">Quinol oxidase subunit 2</fullName>
        <ecNumber evidence="17">1.10.3.-</ecNumber>
    </recommendedName>
</protein>
<proteinExistence type="inferred from homology"/>
<dbReference type="GO" id="GO:0005886">
    <property type="term" value="C:plasma membrane"/>
    <property type="evidence" value="ECO:0007669"/>
    <property type="project" value="UniProtKB-SubCell"/>
</dbReference>
<keyword evidence="14" id="KW-0186">Copper</keyword>
<evidence type="ECO:0000256" key="20">
    <source>
        <dbReference type="SAM" id="Phobius"/>
    </source>
</evidence>
<keyword evidence="9" id="KW-0479">Metal-binding</keyword>
<dbReference type="InterPro" id="IPR006332">
    <property type="entry name" value="QoxA"/>
</dbReference>
<comment type="similarity">
    <text evidence="3 17 18">Belongs to the cytochrome c oxidase subunit 2 family.</text>
</comment>
<evidence type="ECO:0000256" key="7">
    <source>
        <dbReference type="ARBA" id="ARBA00022660"/>
    </source>
</evidence>
<dbReference type="PROSITE" id="PS50857">
    <property type="entry name" value="COX2_CUA"/>
    <property type="match status" value="1"/>
</dbReference>
<dbReference type="OrthoDB" id="9783445at2"/>
<organism evidence="23 24">
    <name type="scientific">Anaerobacillus alkaliphilus</name>
    <dbReference type="NCBI Taxonomy" id="1548597"/>
    <lineage>
        <taxon>Bacteria</taxon>
        <taxon>Bacillati</taxon>
        <taxon>Bacillota</taxon>
        <taxon>Bacilli</taxon>
        <taxon>Bacillales</taxon>
        <taxon>Bacillaceae</taxon>
        <taxon>Anaerobacillus</taxon>
    </lineage>
</organism>
<reference evidence="23 24" key="1">
    <citation type="journal article" date="2019" name="Int. J. Syst. Evol. Microbiol.">
        <title>Anaerobacillus alkaliphilus sp. nov., a novel alkaliphilic and moderately halophilic bacterium.</title>
        <authorList>
            <person name="Borsodi A.K."/>
            <person name="Aszalos J.M."/>
            <person name="Bihari P."/>
            <person name="Nagy I."/>
            <person name="Schumann P."/>
            <person name="Sproer C."/>
            <person name="Kovacs A.L."/>
            <person name="Boka K."/>
            <person name="Dobosy P."/>
            <person name="Ovari M."/>
            <person name="Szili-Kovacs T."/>
            <person name="Toth E."/>
        </authorList>
    </citation>
    <scope>NUCLEOTIDE SEQUENCE [LARGE SCALE GENOMIC DNA]</scope>
    <source>
        <strain evidence="23 24">B16-10</strain>
    </source>
</reference>
<evidence type="ECO:0000256" key="10">
    <source>
        <dbReference type="ARBA" id="ARBA00022729"/>
    </source>
</evidence>
<keyword evidence="5 17" id="KW-0813">Transport</keyword>
<sequence>MFLTGCEMVVFQPEGPQARSILELINFSIVMMLFVIVVVFALFIYIVWKYRETAKNKDYEPEEEKGSIALEITWTVIPLLIVIALTIPTVLVTFAVEDVPKGYEDKEPITIHVTAADWKWIFSYPEEDIQTVNYVNIPIETPILFKLTSASTMQSFWVPQLGGQKYAMANMENELYLLAERPGTFMGRNTNFNGQGYAYMDFDVVAKTEADYEKWVQDVKQTAPTLTEEKYMHILYPGVVGRMTFNETHLQWVNHADHDAQIFLHQETYRNYYHTKGEGYEREYNTIEPRSSEEGGHNHGKRD</sequence>
<evidence type="ECO:0000256" key="19">
    <source>
        <dbReference type="SAM" id="MobiDB-lite"/>
    </source>
</evidence>
<comment type="function">
    <text evidence="16">Subunits I and II form the functional core of the enzyme complex. Electrons originating in cytochrome c are transferred via heme a and Cu(A) to the binuclear center formed by heme a3 and Cu(B).</text>
</comment>
<dbReference type="InterPro" id="IPR008972">
    <property type="entry name" value="Cupredoxin"/>
</dbReference>
<dbReference type="CDD" id="cd04212">
    <property type="entry name" value="CuRO_UO_II"/>
    <property type="match status" value="1"/>
</dbReference>
<evidence type="ECO:0000256" key="8">
    <source>
        <dbReference type="ARBA" id="ARBA00022692"/>
    </source>
</evidence>
<accession>A0A4Q0VTG5</accession>
<keyword evidence="13 17" id="KW-0560">Oxidoreductase</keyword>
<evidence type="ECO:0000256" key="16">
    <source>
        <dbReference type="ARBA" id="ARBA00024688"/>
    </source>
</evidence>
<dbReference type="PANTHER" id="PTHR22888">
    <property type="entry name" value="CYTOCHROME C OXIDASE, SUBUNIT II"/>
    <property type="match status" value="1"/>
</dbReference>
<keyword evidence="8 18" id="KW-0812">Transmembrane</keyword>
<dbReference type="PANTHER" id="PTHR22888:SF18">
    <property type="entry name" value="CYTOCHROME BO(3) UBIQUINOL OXIDASE SUBUNIT 2"/>
    <property type="match status" value="1"/>
</dbReference>
<dbReference type="GO" id="GO:0004129">
    <property type="term" value="F:cytochrome-c oxidase activity"/>
    <property type="evidence" value="ECO:0007669"/>
    <property type="project" value="UniProtKB-UniRule"/>
</dbReference>
<comment type="caution">
    <text evidence="23">The sequence shown here is derived from an EMBL/GenBank/DDBJ whole genome shotgun (WGS) entry which is preliminary data.</text>
</comment>
<feature type="region of interest" description="Disordered" evidence="19">
    <location>
        <begin position="283"/>
        <end position="303"/>
    </location>
</feature>
<keyword evidence="24" id="KW-1185">Reference proteome</keyword>
<keyword evidence="6 17" id="KW-1003">Cell membrane</keyword>
<evidence type="ECO:0000256" key="17">
    <source>
        <dbReference type="PIRNR" id="PIRNR000292"/>
    </source>
</evidence>
<evidence type="ECO:0000256" key="1">
    <source>
        <dbReference type="ARBA" id="ARBA00000725"/>
    </source>
</evidence>
<dbReference type="Pfam" id="PF00116">
    <property type="entry name" value="COX2"/>
    <property type="match status" value="1"/>
</dbReference>
<dbReference type="GO" id="GO:0009486">
    <property type="term" value="F:cytochrome bo3 ubiquinol oxidase activity"/>
    <property type="evidence" value="ECO:0007669"/>
    <property type="project" value="InterPro"/>
</dbReference>
<dbReference type="GO" id="GO:0042773">
    <property type="term" value="P:ATP synthesis coupled electron transport"/>
    <property type="evidence" value="ECO:0007669"/>
    <property type="project" value="TreeGrafter"/>
</dbReference>
<dbReference type="GO" id="GO:0016682">
    <property type="term" value="F:oxidoreductase activity, acting on diphenols and related substances as donors, oxygen as acceptor"/>
    <property type="evidence" value="ECO:0007669"/>
    <property type="project" value="InterPro"/>
</dbReference>
<dbReference type="InterPro" id="IPR006333">
    <property type="entry name" value="Cyt_o_ubiquinol_oxidase_su2"/>
</dbReference>
<evidence type="ECO:0000256" key="13">
    <source>
        <dbReference type="ARBA" id="ARBA00023002"/>
    </source>
</evidence>
<dbReference type="EC" id="1.10.3.-" evidence="17"/>
<evidence type="ECO:0000259" key="21">
    <source>
        <dbReference type="PROSITE" id="PS50857"/>
    </source>
</evidence>
<evidence type="ECO:0000256" key="2">
    <source>
        <dbReference type="ARBA" id="ARBA00004651"/>
    </source>
</evidence>
<feature type="transmembrane region" description="Helical" evidence="20">
    <location>
        <begin position="24"/>
        <end position="48"/>
    </location>
</feature>
<dbReference type="InterPro" id="IPR011759">
    <property type="entry name" value="Cyt_c_oxidase_su2_TM_dom"/>
</dbReference>
<dbReference type="SUPFAM" id="SSF81464">
    <property type="entry name" value="Cytochrome c oxidase subunit II-like, transmembrane region"/>
    <property type="match status" value="1"/>
</dbReference>
<dbReference type="InterPro" id="IPR034227">
    <property type="entry name" value="CuRO_UO_II"/>
</dbReference>
<evidence type="ECO:0000256" key="9">
    <source>
        <dbReference type="ARBA" id="ARBA00022723"/>
    </source>
</evidence>
<comment type="catalytic activity">
    <reaction evidence="1 17">
        <text>2 a quinol + O2 = 2 a quinone + 2 H2O</text>
        <dbReference type="Rhea" id="RHEA:55376"/>
        <dbReference type="ChEBI" id="CHEBI:15377"/>
        <dbReference type="ChEBI" id="CHEBI:15379"/>
        <dbReference type="ChEBI" id="CHEBI:24646"/>
        <dbReference type="ChEBI" id="CHEBI:132124"/>
    </reaction>
</comment>
<keyword evidence="11 17" id="KW-0249">Electron transport</keyword>
<evidence type="ECO:0000256" key="5">
    <source>
        <dbReference type="ARBA" id="ARBA00022448"/>
    </source>
</evidence>
<name>A0A4Q0VTG5_9BACI</name>